<dbReference type="InterPro" id="IPR039422">
    <property type="entry name" value="MarR/SlyA-like"/>
</dbReference>
<dbReference type="RefSeq" id="WP_062836328.1">
    <property type="nucleotide sequence ID" value="NZ_BCNV01000003.1"/>
</dbReference>
<feature type="domain" description="HTH marR-type" evidence="4">
    <location>
        <begin position="7"/>
        <end position="140"/>
    </location>
</feature>
<evidence type="ECO:0000256" key="1">
    <source>
        <dbReference type="ARBA" id="ARBA00023015"/>
    </source>
</evidence>
<reference evidence="6" key="2">
    <citation type="submission" date="2016-01" db="EMBL/GenBank/DDBJ databases">
        <title>Draft Genome Sequence of Paenibacillus amylolyticus Heshi-A3 that Was Isolated from Fermented Rice Bran with Aging Salted Mackerel, Which Was Named Heshiko as Traditional Fermented Seafood in Japan.</title>
        <authorList>
            <person name="Akuzawa S."/>
            <person name="Nakagawa J."/>
            <person name="Kanekatsu T."/>
            <person name="Kubota E."/>
            <person name="Ohtake R."/>
            <person name="Suzuki T."/>
            <person name="Kanesaki Y."/>
        </authorList>
    </citation>
    <scope>NUCLEOTIDE SEQUENCE [LARGE SCALE GENOMIC DNA]</scope>
    <source>
        <strain evidence="6">Heshi-A3</strain>
    </source>
</reference>
<dbReference type="Gene3D" id="1.10.10.10">
    <property type="entry name" value="Winged helix-like DNA-binding domain superfamily/Winged helix DNA-binding domain"/>
    <property type="match status" value="1"/>
</dbReference>
<dbReference type="GO" id="GO:0003677">
    <property type="term" value="F:DNA binding"/>
    <property type="evidence" value="ECO:0007669"/>
    <property type="project" value="UniProtKB-KW"/>
</dbReference>
<dbReference type="PRINTS" id="PR00598">
    <property type="entry name" value="HTHMARR"/>
</dbReference>
<dbReference type="SMART" id="SM00347">
    <property type="entry name" value="HTH_MARR"/>
    <property type="match status" value="1"/>
</dbReference>
<organism evidence="5 6">
    <name type="scientific">Paenibacillus amylolyticus</name>
    <dbReference type="NCBI Taxonomy" id="1451"/>
    <lineage>
        <taxon>Bacteria</taxon>
        <taxon>Bacillati</taxon>
        <taxon>Bacillota</taxon>
        <taxon>Bacilli</taxon>
        <taxon>Bacillales</taxon>
        <taxon>Paenibacillaceae</taxon>
        <taxon>Paenibacillus</taxon>
    </lineage>
</organism>
<dbReference type="InterPro" id="IPR023187">
    <property type="entry name" value="Tscrpt_reg_MarR-type_CS"/>
</dbReference>
<dbReference type="InterPro" id="IPR036388">
    <property type="entry name" value="WH-like_DNA-bd_sf"/>
</dbReference>
<accession>A0A117I2K1</accession>
<name>A0A117I2K1_PAEAM</name>
<evidence type="ECO:0000313" key="5">
    <source>
        <dbReference type="EMBL" id="GAS83822.1"/>
    </source>
</evidence>
<keyword evidence="3" id="KW-0804">Transcription</keyword>
<protein>
    <submittedName>
        <fullName evidence="5">MarR family transcriptional regulator</fullName>
    </submittedName>
</protein>
<dbReference type="Proteomes" id="UP000069697">
    <property type="component" value="Unassembled WGS sequence"/>
</dbReference>
<keyword evidence="1" id="KW-0805">Transcription regulation</keyword>
<evidence type="ECO:0000256" key="2">
    <source>
        <dbReference type="ARBA" id="ARBA00023125"/>
    </source>
</evidence>
<comment type="caution">
    <text evidence="5">The sequence shown here is derived from an EMBL/GenBank/DDBJ whole genome shotgun (WGS) entry which is preliminary data.</text>
</comment>
<dbReference type="PANTHER" id="PTHR33164:SF43">
    <property type="entry name" value="HTH-TYPE TRANSCRIPTIONAL REPRESSOR YETL"/>
    <property type="match status" value="1"/>
</dbReference>
<evidence type="ECO:0000259" key="4">
    <source>
        <dbReference type="PROSITE" id="PS50995"/>
    </source>
</evidence>
<dbReference type="GO" id="GO:0003700">
    <property type="term" value="F:DNA-binding transcription factor activity"/>
    <property type="evidence" value="ECO:0007669"/>
    <property type="project" value="InterPro"/>
</dbReference>
<proteinExistence type="predicted"/>
<gene>
    <name evidence="5" type="ORF">PAHA3_3912</name>
</gene>
<reference evidence="5 6" key="1">
    <citation type="journal article" date="2016" name="Genome Announc.">
        <title>Draft Genome Sequence of Paenibacillus amylolyticus Heshi-A3, Isolated from Fermented Rice Bran in a Japanese Fermented Seafood Dish.</title>
        <authorList>
            <person name="Akuzawa S."/>
            <person name="Nagaoka J."/>
            <person name="Kanekatsu M."/>
            <person name="Kubota E."/>
            <person name="Ohtake R."/>
            <person name="Suzuki T."/>
            <person name="Kanesaki Y."/>
        </authorList>
    </citation>
    <scope>NUCLEOTIDE SEQUENCE [LARGE SCALE GENOMIC DNA]</scope>
    <source>
        <strain evidence="5 6">Heshi-A3</strain>
    </source>
</reference>
<keyword evidence="2" id="KW-0238">DNA-binding</keyword>
<dbReference type="EMBL" id="BCNV01000003">
    <property type="protein sequence ID" value="GAS83822.1"/>
    <property type="molecule type" value="Genomic_DNA"/>
</dbReference>
<dbReference type="InterPro" id="IPR000835">
    <property type="entry name" value="HTH_MarR-typ"/>
</dbReference>
<sequence length="143" mass="16249">MPVNMDENPLGLILSRTYLAYKKTTTRNLSEQDITPEQFAVLNELSKAGSHISQKKLAELTVRDQTTVGKIIDKLIRKGLVTREEDPQDRRAVLLCLTAEGLEMNNVLTPKAKQQEQEALAQCSPEELEAFMNVMNRIYEKMK</sequence>
<dbReference type="GO" id="GO:0006950">
    <property type="term" value="P:response to stress"/>
    <property type="evidence" value="ECO:0007669"/>
    <property type="project" value="TreeGrafter"/>
</dbReference>
<dbReference type="PROSITE" id="PS50995">
    <property type="entry name" value="HTH_MARR_2"/>
    <property type="match status" value="1"/>
</dbReference>
<dbReference type="SUPFAM" id="SSF46785">
    <property type="entry name" value="Winged helix' DNA-binding domain"/>
    <property type="match status" value="1"/>
</dbReference>
<evidence type="ECO:0000313" key="6">
    <source>
        <dbReference type="Proteomes" id="UP000069697"/>
    </source>
</evidence>
<dbReference type="AlphaFoldDB" id="A0A117I2K1"/>
<dbReference type="Pfam" id="PF01047">
    <property type="entry name" value="MarR"/>
    <property type="match status" value="1"/>
</dbReference>
<dbReference type="InterPro" id="IPR036390">
    <property type="entry name" value="WH_DNA-bd_sf"/>
</dbReference>
<evidence type="ECO:0000256" key="3">
    <source>
        <dbReference type="ARBA" id="ARBA00023163"/>
    </source>
</evidence>
<dbReference type="PROSITE" id="PS01117">
    <property type="entry name" value="HTH_MARR_1"/>
    <property type="match status" value="1"/>
</dbReference>
<dbReference type="PANTHER" id="PTHR33164">
    <property type="entry name" value="TRANSCRIPTIONAL REGULATOR, MARR FAMILY"/>
    <property type="match status" value="1"/>
</dbReference>